<name>A0A0F9JKM1_9ZZZZ</name>
<organism evidence="1">
    <name type="scientific">marine sediment metagenome</name>
    <dbReference type="NCBI Taxonomy" id="412755"/>
    <lineage>
        <taxon>unclassified sequences</taxon>
        <taxon>metagenomes</taxon>
        <taxon>ecological metagenomes</taxon>
    </lineage>
</organism>
<accession>A0A0F9JKM1</accession>
<gene>
    <name evidence="1" type="ORF">LCGC14_1443370</name>
</gene>
<feature type="non-terminal residue" evidence="1">
    <location>
        <position position="1"/>
    </location>
</feature>
<dbReference type="EMBL" id="LAZR01009864">
    <property type="protein sequence ID" value="KKM70178.1"/>
    <property type="molecule type" value="Genomic_DNA"/>
</dbReference>
<reference evidence="1" key="1">
    <citation type="journal article" date="2015" name="Nature">
        <title>Complex archaea that bridge the gap between prokaryotes and eukaryotes.</title>
        <authorList>
            <person name="Spang A."/>
            <person name="Saw J.H."/>
            <person name="Jorgensen S.L."/>
            <person name="Zaremba-Niedzwiedzka K."/>
            <person name="Martijn J."/>
            <person name="Lind A.E."/>
            <person name="van Eijk R."/>
            <person name="Schleper C."/>
            <person name="Guy L."/>
            <person name="Ettema T.J."/>
        </authorList>
    </citation>
    <scope>NUCLEOTIDE SEQUENCE</scope>
</reference>
<comment type="caution">
    <text evidence="1">The sequence shown here is derived from an EMBL/GenBank/DDBJ whole genome shotgun (WGS) entry which is preliminary data.</text>
</comment>
<protein>
    <submittedName>
        <fullName evidence="1">Uncharacterized protein</fullName>
    </submittedName>
</protein>
<evidence type="ECO:0000313" key="1">
    <source>
        <dbReference type="EMBL" id="KKM70178.1"/>
    </source>
</evidence>
<proteinExistence type="predicted"/>
<dbReference type="AlphaFoldDB" id="A0A0F9JKM1"/>
<sequence>TLNVFSFSGFHRISPKCVNTFQDKTRFITEKPRLYGAFLYGLFSEDTQELSMNIVIKQ</sequence>